<organism evidence="3 4">
    <name type="scientific">Caulobacter mirabilis</name>
    <dbReference type="NCBI Taxonomy" id="69666"/>
    <lineage>
        <taxon>Bacteria</taxon>
        <taxon>Pseudomonadati</taxon>
        <taxon>Pseudomonadota</taxon>
        <taxon>Alphaproteobacteria</taxon>
        <taxon>Caulobacterales</taxon>
        <taxon>Caulobacteraceae</taxon>
        <taxon>Caulobacter</taxon>
    </lineage>
</organism>
<evidence type="ECO:0000313" key="3">
    <source>
        <dbReference type="EMBL" id="ATQ43519.1"/>
    </source>
</evidence>
<evidence type="ECO:0000256" key="2">
    <source>
        <dbReference type="SAM" id="SignalP"/>
    </source>
</evidence>
<dbReference type="OrthoDB" id="5943at2"/>
<dbReference type="EMBL" id="CP024201">
    <property type="protein sequence ID" value="ATQ43519.1"/>
    <property type="molecule type" value="Genomic_DNA"/>
</dbReference>
<dbReference type="Pfam" id="PF10670">
    <property type="entry name" value="DUF4198"/>
    <property type="match status" value="1"/>
</dbReference>
<dbReference type="AlphaFoldDB" id="A0A2D2AZS7"/>
<keyword evidence="2" id="KW-0732">Signal</keyword>
<name>A0A2D2AZS7_9CAUL</name>
<dbReference type="InterPro" id="IPR019613">
    <property type="entry name" value="DUF4198"/>
</dbReference>
<accession>A0A2D2AZS7</accession>
<proteinExistence type="predicted"/>
<evidence type="ECO:0000256" key="1">
    <source>
        <dbReference type="SAM" id="MobiDB-lite"/>
    </source>
</evidence>
<reference evidence="3 4" key="1">
    <citation type="submission" date="2017-10" db="EMBL/GenBank/DDBJ databases">
        <title>Genome sequence of Caulobacter mirabilis FWC38.</title>
        <authorList>
            <person name="Fiebig A."/>
            <person name="Crosson S."/>
        </authorList>
    </citation>
    <scope>NUCLEOTIDE SEQUENCE [LARGE SCALE GENOMIC DNA]</scope>
    <source>
        <strain evidence="3 4">FWC 38</strain>
    </source>
</reference>
<feature type="region of interest" description="Disordered" evidence="1">
    <location>
        <begin position="131"/>
        <end position="160"/>
    </location>
</feature>
<feature type="signal peptide" evidence="2">
    <location>
        <begin position="1"/>
        <end position="33"/>
    </location>
</feature>
<evidence type="ECO:0000313" key="4">
    <source>
        <dbReference type="Proteomes" id="UP000228945"/>
    </source>
</evidence>
<gene>
    <name evidence="3" type="ORF">CSW64_14440</name>
</gene>
<dbReference type="SUPFAM" id="SSF49478">
    <property type="entry name" value="Cna protein B-type domain"/>
    <property type="match status" value="1"/>
</dbReference>
<protein>
    <recommendedName>
        <fullName evidence="5">Nickel transporter</fullName>
    </recommendedName>
</protein>
<feature type="chain" id="PRO_5016369957" description="Nickel transporter" evidence="2">
    <location>
        <begin position="34"/>
        <end position="297"/>
    </location>
</feature>
<sequence>MGAMAVRNTMIKGGAAALLAGTTLLFAAGSALAHTPYVVPFTFSPERDYVGLEGGMAEEGFFIPDFAIRGSGDWTVVGPDGVAKPVTPTTLKSVTVVDAPLPTEGTYRIGTGQRPGRQGKVAKVDGVWRQVRPDPAPGAAQPQRRMDEEPGAANTGPIDASKVPAGAEIVETQGILIAETYVTRGAPTPVKPTGAGFEVEPVTHPSEVYLDDGFTFRALVDGKPVPGLHVTIYRGGESYAAKRTAIEATTGADGKASVKFEQPGAYILETRYPGPAAPGAAPAAKTYVYTLSFEVTD</sequence>
<dbReference type="Proteomes" id="UP000228945">
    <property type="component" value="Chromosome"/>
</dbReference>
<dbReference type="KEGG" id="cmb:CSW64_14440"/>
<evidence type="ECO:0008006" key="5">
    <source>
        <dbReference type="Google" id="ProtNLM"/>
    </source>
</evidence>
<keyword evidence="4" id="KW-1185">Reference proteome</keyword>